<keyword evidence="1" id="KW-0732">Signal</keyword>
<dbReference type="Pfam" id="PF08241">
    <property type="entry name" value="Methyltransf_11"/>
    <property type="match status" value="1"/>
</dbReference>
<dbReference type="PANTHER" id="PTHR45036">
    <property type="entry name" value="METHYLTRANSFERASE LIKE 7B"/>
    <property type="match status" value="1"/>
</dbReference>
<dbReference type="eggNOG" id="KOG4300">
    <property type="taxonomic scope" value="Eukaryota"/>
</dbReference>
<reference evidence="3" key="2">
    <citation type="submission" date="2024-10" db="UniProtKB">
        <authorList>
            <consortium name="EnsemblProtists"/>
        </authorList>
    </citation>
    <scope>IDENTIFICATION</scope>
</reference>
<dbReference type="SUPFAM" id="SSF53335">
    <property type="entry name" value="S-adenosyl-L-methionine-dependent methyltransferases"/>
    <property type="match status" value="1"/>
</dbReference>
<dbReference type="HOGENOM" id="CLU_037990_7_1_1"/>
<proteinExistence type="predicted"/>
<evidence type="ECO:0000259" key="2">
    <source>
        <dbReference type="Pfam" id="PF08241"/>
    </source>
</evidence>
<accession>A0A0D3HXD3</accession>
<evidence type="ECO:0000313" key="4">
    <source>
        <dbReference type="Proteomes" id="UP000013827"/>
    </source>
</evidence>
<dbReference type="KEGG" id="ehx:EMIHUDRAFT_372713"/>
<evidence type="ECO:0000313" key="3">
    <source>
        <dbReference type="EnsemblProtists" id="EOD03668"/>
    </source>
</evidence>
<dbReference type="GeneID" id="17249816"/>
<protein>
    <recommendedName>
        <fullName evidence="2">Methyltransferase type 11 domain-containing protein</fullName>
    </recommendedName>
</protein>
<evidence type="ECO:0000256" key="1">
    <source>
        <dbReference type="SAM" id="SignalP"/>
    </source>
</evidence>
<name>A0A0D3HXD3_EMIH1</name>
<feature type="signal peptide" evidence="1">
    <location>
        <begin position="1"/>
        <end position="20"/>
    </location>
</feature>
<dbReference type="InterPro" id="IPR013216">
    <property type="entry name" value="Methyltransf_11"/>
</dbReference>
<dbReference type="InterPro" id="IPR052356">
    <property type="entry name" value="Thiol_S-MT"/>
</dbReference>
<feature type="domain" description="Methyltransferase type 11" evidence="2">
    <location>
        <begin position="122"/>
        <end position="229"/>
    </location>
</feature>
<dbReference type="PaxDb" id="2903-EOD03668"/>
<dbReference type="Gene3D" id="3.40.50.150">
    <property type="entry name" value="Vaccinia Virus protein VP39"/>
    <property type="match status" value="1"/>
</dbReference>
<dbReference type="GO" id="GO:0008757">
    <property type="term" value="F:S-adenosylmethionine-dependent methyltransferase activity"/>
    <property type="evidence" value="ECO:0007669"/>
    <property type="project" value="InterPro"/>
</dbReference>
<dbReference type="EnsemblProtists" id="EOD03668">
    <property type="protein sequence ID" value="EOD03668"/>
    <property type="gene ID" value="EMIHUDRAFT_372713"/>
</dbReference>
<keyword evidence="4" id="KW-1185">Reference proteome</keyword>
<organism evidence="3 4">
    <name type="scientific">Emiliania huxleyi (strain CCMP1516)</name>
    <dbReference type="NCBI Taxonomy" id="280463"/>
    <lineage>
        <taxon>Eukaryota</taxon>
        <taxon>Haptista</taxon>
        <taxon>Haptophyta</taxon>
        <taxon>Prymnesiophyceae</taxon>
        <taxon>Isochrysidales</taxon>
        <taxon>Noelaerhabdaceae</taxon>
        <taxon>Emiliania</taxon>
    </lineage>
</organism>
<dbReference type="InterPro" id="IPR029063">
    <property type="entry name" value="SAM-dependent_MTases_sf"/>
</dbReference>
<dbReference type="Proteomes" id="UP000013827">
    <property type="component" value="Unassembled WGS sequence"/>
</dbReference>
<dbReference type="CDD" id="cd02440">
    <property type="entry name" value="AdoMet_MTases"/>
    <property type="match status" value="1"/>
</dbReference>
<dbReference type="STRING" id="2903.R1B261"/>
<dbReference type="AlphaFoldDB" id="A0A0D3HXD3"/>
<feature type="chain" id="PRO_5044249630" description="Methyltransferase type 11 domain-containing protein" evidence="1">
    <location>
        <begin position="21"/>
        <end position="298"/>
    </location>
</feature>
<sequence>MRPGRTVLVAFMALLSTTFAAFPNPRGTAPVTRRTAVFAGSVACGCSCCSPEPASALASLTRPPEDDLRTYDVPRDARRDAGFACGMATGMKDYERAVSGRKRELFDRLLTSLPKSDAVVVELGMGSFPNAEYLAAMPSQGAAPQRMDLIGLDPNDSMEAYARRSAAKAGLLEQGHSLRVTHGVGEVLPLADRSADAVICTLTLCSVASPERVLAEVRRVLRPGGKLLFLEHVLSETDAALAAQQRAATPMQVEFADGCHLDRRTGRLVEEAGFASVDAKYTELTGFYFLNPTASGIA</sequence>
<dbReference type="RefSeq" id="XP_005756097.1">
    <property type="nucleotide sequence ID" value="XM_005756040.1"/>
</dbReference>
<dbReference type="PANTHER" id="PTHR45036:SF1">
    <property type="entry name" value="METHYLTRANSFERASE LIKE 7A"/>
    <property type="match status" value="1"/>
</dbReference>
<reference evidence="4" key="1">
    <citation type="journal article" date="2013" name="Nature">
        <title>Pan genome of the phytoplankton Emiliania underpins its global distribution.</title>
        <authorList>
            <person name="Read B.A."/>
            <person name="Kegel J."/>
            <person name="Klute M.J."/>
            <person name="Kuo A."/>
            <person name="Lefebvre S.C."/>
            <person name="Maumus F."/>
            <person name="Mayer C."/>
            <person name="Miller J."/>
            <person name="Monier A."/>
            <person name="Salamov A."/>
            <person name="Young J."/>
            <person name="Aguilar M."/>
            <person name="Claverie J.M."/>
            <person name="Frickenhaus S."/>
            <person name="Gonzalez K."/>
            <person name="Herman E.K."/>
            <person name="Lin Y.C."/>
            <person name="Napier J."/>
            <person name="Ogata H."/>
            <person name="Sarno A.F."/>
            <person name="Shmutz J."/>
            <person name="Schroeder D."/>
            <person name="de Vargas C."/>
            <person name="Verret F."/>
            <person name="von Dassow P."/>
            <person name="Valentin K."/>
            <person name="Van de Peer Y."/>
            <person name="Wheeler G."/>
            <person name="Dacks J.B."/>
            <person name="Delwiche C.F."/>
            <person name="Dyhrman S.T."/>
            <person name="Glockner G."/>
            <person name="John U."/>
            <person name="Richards T."/>
            <person name="Worden A.Z."/>
            <person name="Zhang X."/>
            <person name="Grigoriev I.V."/>
            <person name="Allen A.E."/>
            <person name="Bidle K."/>
            <person name="Borodovsky M."/>
            <person name="Bowler C."/>
            <person name="Brownlee C."/>
            <person name="Cock J.M."/>
            <person name="Elias M."/>
            <person name="Gladyshev V.N."/>
            <person name="Groth M."/>
            <person name="Guda C."/>
            <person name="Hadaegh A."/>
            <person name="Iglesias-Rodriguez M.D."/>
            <person name="Jenkins J."/>
            <person name="Jones B.M."/>
            <person name="Lawson T."/>
            <person name="Leese F."/>
            <person name="Lindquist E."/>
            <person name="Lobanov A."/>
            <person name="Lomsadze A."/>
            <person name="Malik S.B."/>
            <person name="Marsh M.E."/>
            <person name="Mackinder L."/>
            <person name="Mock T."/>
            <person name="Mueller-Roeber B."/>
            <person name="Pagarete A."/>
            <person name="Parker M."/>
            <person name="Probert I."/>
            <person name="Quesneville H."/>
            <person name="Raines C."/>
            <person name="Rensing S.A."/>
            <person name="Riano-Pachon D.M."/>
            <person name="Richier S."/>
            <person name="Rokitta S."/>
            <person name="Shiraiwa Y."/>
            <person name="Soanes D.M."/>
            <person name="van der Giezen M."/>
            <person name="Wahlund T.M."/>
            <person name="Williams B."/>
            <person name="Wilson W."/>
            <person name="Wolfe G."/>
            <person name="Wurch L.L."/>
        </authorList>
    </citation>
    <scope>NUCLEOTIDE SEQUENCE</scope>
</reference>